<proteinExistence type="predicted"/>
<name>A0A9P0HE97_NEZVI</name>
<feature type="domain" description="HMG box" evidence="4">
    <location>
        <begin position="49"/>
        <end position="117"/>
    </location>
</feature>
<dbReference type="Proteomes" id="UP001152798">
    <property type="component" value="Chromosome 4"/>
</dbReference>
<dbReference type="AlphaFoldDB" id="A0A9P0HE97"/>
<dbReference type="SMART" id="SM00398">
    <property type="entry name" value="HMG"/>
    <property type="match status" value="2"/>
</dbReference>
<dbReference type="PANTHER" id="PTHR48112">
    <property type="entry name" value="HIGH MOBILITY GROUP PROTEIN DSP1"/>
    <property type="match status" value="1"/>
</dbReference>
<accession>A0A9P0HE97</accession>
<evidence type="ECO:0000256" key="3">
    <source>
        <dbReference type="SAM" id="Coils"/>
    </source>
</evidence>
<organism evidence="5 6">
    <name type="scientific">Nezara viridula</name>
    <name type="common">Southern green stink bug</name>
    <name type="synonym">Cimex viridulus</name>
    <dbReference type="NCBI Taxonomy" id="85310"/>
    <lineage>
        <taxon>Eukaryota</taxon>
        <taxon>Metazoa</taxon>
        <taxon>Ecdysozoa</taxon>
        <taxon>Arthropoda</taxon>
        <taxon>Hexapoda</taxon>
        <taxon>Insecta</taxon>
        <taxon>Pterygota</taxon>
        <taxon>Neoptera</taxon>
        <taxon>Paraneoptera</taxon>
        <taxon>Hemiptera</taxon>
        <taxon>Heteroptera</taxon>
        <taxon>Panheteroptera</taxon>
        <taxon>Pentatomomorpha</taxon>
        <taxon>Pentatomoidea</taxon>
        <taxon>Pentatomidae</taxon>
        <taxon>Pentatominae</taxon>
        <taxon>Nezara</taxon>
    </lineage>
</organism>
<dbReference type="OrthoDB" id="5550281at2759"/>
<evidence type="ECO:0000313" key="5">
    <source>
        <dbReference type="EMBL" id="CAH1400426.1"/>
    </source>
</evidence>
<keyword evidence="3" id="KW-0175">Coiled coil</keyword>
<feature type="DNA-binding region" description="HMG box" evidence="2">
    <location>
        <begin position="154"/>
        <end position="218"/>
    </location>
</feature>
<feature type="DNA-binding region" description="HMG box" evidence="2">
    <location>
        <begin position="49"/>
        <end position="117"/>
    </location>
</feature>
<dbReference type="Pfam" id="PF00505">
    <property type="entry name" value="HMG_box"/>
    <property type="match status" value="2"/>
</dbReference>
<protein>
    <recommendedName>
        <fullName evidence="4">HMG box domain-containing protein</fullName>
    </recommendedName>
</protein>
<dbReference type="InterPro" id="IPR050342">
    <property type="entry name" value="HMGB"/>
</dbReference>
<evidence type="ECO:0000313" key="6">
    <source>
        <dbReference type="Proteomes" id="UP001152798"/>
    </source>
</evidence>
<dbReference type="GO" id="GO:0003677">
    <property type="term" value="F:DNA binding"/>
    <property type="evidence" value="ECO:0007669"/>
    <property type="project" value="UniProtKB-UniRule"/>
</dbReference>
<feature type="coiled-coil region" evidence="3">
    <location>
        <begin position="200"/>
        <end position="227"/>
    </location>
</feature>
<dbReference type="GO" id="GO:0006357">
    <property type="term" value="P:regulation of transcription by RNA polymerase II"/>
    <property type="evidence" value="ECO:0007669"/>
    <property type="project" value="TreeGrafter"/>
</dbReference>
<dbReference type="Gene3D" id="1.10.30.10">
    <property type="entry name" value="High mobility group box domain"/>
    <property type="match status" value="2"/>
</dbReference>
<gene>
    <name evidence="5" type="ORF">NEZAVI_LOCUS9668</name>
</gene>
<evidence type="ECO:0000259" key="4">
    <source>
        <dbReference type="PROSITE" id="PS50118"/>
    </source>
</evidence>
<keyword evidence="2" id="KW-0539">Nucleus</keyword>
<keyword evidence="6" id="KW-1185">Reference proteome</keyword>
<evidence type="ECO:0000256" key="1">
    <source>
        <dbReference type="ARBA" id="ARBA00023125"/>
    </source>
</evidence>
<keyword evidence="1 2" id="KW-0238">DNA-binding</keyword>
<dbReference type="InterPro" id="IPR009071">
    <property type="entry name" value="HMG_box_dom"/>
</dbReference>
<dbReference type="PANTHER" id="PTHR48112:SF22">
    <property type="entry name" value="MITOCHONDRIAL TRANSCRIPTION FACTOR A, ISOFORM B"/>
    <property type="match status" value="1"/>
</dbReference>
<dbReference type="InterPro" id="IPR036910">
    <property type="entry name" value="HMG_box_dom_sf"/>
</dbReference>
<reference evidence="5" key="1">
    <citation type="submission" date="2022-01" db="EMBL/GenBank/DDBJ databases">
        <authorList>
            <person name="King R."/>
        </authorList>
    </citation>
    <scope>NUCLEOTIDE SEQUENCE</scope>
</reference>
<feature type="domain" description="HMG box" evidence="4">
    <location>
        <begin position="154"/>
        <end position="218"/>
    </location>
</feature>
<dbReference type="GO" id="GO:0005634">
    <property type="term" value="C:nucleus"/>
    <property type="evidence" value="ECO:0007669"/>
    <property type="project" value="UniProtKB-UniRule"/>
</dbReference>
<dbReference type="CDD" id="cd00084">
    <property type="entry name" value="HMG-box_SF"/>
    <property type="match status" value="1"/>
</dbReference>
<evidence type="ECO:0000256" key="2">
    <source>
        <dbReference type="PROSITE-ProRule" id="PRU00267"/>
    </source>
</evidence>
<sequence>MPVIREFFCKLNNCNVYGFQLWTRRFNTSVLNATPKKTIEEKLGIPRRPKRPPTSFMIFASERRPALIQQNPDKKPSALIKMISEEWKILDESKKKELQERFKKDWVKYLQDSKNYDESLSPGEKERIKIEKEEAKILQAKRTLKKKRAELGCPKKPGSSYMYFMQTKLKERHGESFVEFQQKVRKQWEDLPSSEKKKFEEMYKKDLEEYREKMAEWNKQMLAMGNRDVVRSL</sequence>
<dbReference type="SUPFAM" id="SSF47095">
    <property type="entry name" value="HMG-box"/>
    <property type="match status" value="2"/>
</dbReference>
<dbReference type="PROSITE" id="PS50118">
    <property type="entry name" value="HMG_BOX_2"/>
    <property type="match status" value="2"/>
</dbReference>
<dbReference type="EMBL" id="OV725080">
    <property type="protein sequence ID" value="CAH1400426.1"/>
    <property type="molecule type" value="Genomic_DNA"/>
</dbReference>